<comment type="caution">
    <text evidence="1">The sequence shown here is derived from an EMBL/GenBank/DDBJ whole genome shotgun (WGS) entry which is preliminary data.</text>
</comment>
<evidence type="ECO:0000313" key="1">
    <source>
        <dbReference type="EMBL" id="MPN32303.1"/>
    </source>
</evidence>
<sequence>MIIGAIEVKARGEKNTNNTPIFRQMEIKEGMPHCINLLIHKGFWEIHKISVEENLIENSYKDMKKSLRYMMDENGWKRKVLYIAEKMFSKKFKIKASIYPKYINVTLDYLNKEHRRWNHPCNLNEVYYSDFDEIYEEAVKECSKMICSVIDYLNCKISAKEMTKIFPDKSYETGKLLKDYSKMQYYKCIFEKNVEN</sequence>
<organism evidence="1">
    <name type="scientific">bioreactor metagenome</name>
    <dbReference type="NCBI Taxonomy" id="1076179"/>
    <lineage>
        <taxon>unclassified sequences</taxon>
        <taxon>metagenomes</taxon>
        <taxon>ecological metagenomes</taxon>
    </lineage>
</organism>
<protein>
    <submittedName>
        <fullName evidence="1">Uncharacterized protein</fullName>
    </submittedName>
</protein>
<dbReference type="EMBL" id="VSSQ01084232">
    <property type="protein sequence ID" value="MPN32303.1"/>
    <property type="molecule type" value="Genomic_DNA"/>
</dbReference>
<accession>A0A645H943</accession>
<dbReference type="AlphaFoldDB" id="A0A645H943"/>
<proteinExistence type="predicted"/>
<reference evidence="1" key="1">
    <citation type="submission" date="2019-08" db="EMBL/GenBank/DDBJ databases">
        <authorList>
            <person name="Kucharzyk K."/>
            <person name="Murdoch R.W."/>
            <person name="Higgins S."/>
            <person name="Loffler F."/>
        </authorList>
    </citation>
    <scope>NUCLEOTIDE SEQUENCE</scope>
</reference>
<gene>
    <name evidence="1" type="ORF">SDC9_179781</name>
</gene>
<name>A0A645H943_9ZZZZ</name>